<evidence type="ECO:0000313" key="3">
    <source>
        <dbReference type="Proteomes" id="UP000694892"/>
    </source>
</evidence>
<dbReference type="InterPro" id="IPR036691">
    <property type="entry name" value="Endo/exonu/phosph_ase_sf"/>
</dbReference>
<name>A0A974DB44_XENLA</name>
<dbReference type="Proteomes" id="UP000694892">
    <property type="component" value="Chromosome 3L"/>
</dbReference>
<dbReference type="Pfam" id="PF15506">
    <property type="entry name" value="OCC1"/>
    <property type="match status" value="1"/>
</dbReference>
<evidence type="ECO:0000256" key="1">
    <source>
        <dbReference type="ARBA" id="ARBA00005237"/>
    </source>
</evidence>
<dbReference type="EMBL" id="CM004470">
    <property type="protein sequence ID" value="OCT88778.1"/>
    <property type="molecule type" value="Genomic_DNA"/>
</dbReference>
<dbReference type="PANTHER" id="PTHR38502:SF1">
    <property type="entry name" value="OVEREXPRESSED IN COLON CARCINOMA 1 PROTEIN"/>
    <property type="match status" value="1"/>
</dbReference>
<dbReference type="InterPro" id="IPR029133">
    <property type="entry name" value="OCC1"/>
</dbReference>
<accession>A0A974DB44</accession>
<proteinExistence type="inferred from homology"/>
<evidence type="ECO:0000313" key="2">
    <source>
        <dbReference type="EMBL" id="OCT88778.1"/>
    </source>
</evidence>
<comment type="similarity">
    <text evidence="1">Belongs to the OCC1 family.</text>
</comment>
<dbReference type="SUPFAM" id="SSF56219">
    <property type="entry name" value="DNase I-like"/>
    <property type="match status" value="1"/>
</dbReference>
<dbReference type="Gene3D" id="3.60.10.10">
    <property type="entry name" value="Endonuclease/exonuclease/phosphatase"/>
    <property type="match status" value="1"/>
</dbReference>
<reference evidence="3" key="1">
    <citation type="journal article" date="2016" name="Nature">
        <title>Genome evolution in the allotetraploid frog Xenopus laevis.</title>
        <authorList>
            <person name="Session A.M."/>
            <person name="Uno Y."/>
            <person name="Kwon T."/>
            <person name="Chapman J.A."/>
            <person name="Toyoda A."/>
            <person name="Takahashi S."/>
            <person name="Fukui A."/>
            <person name="Hikosaka A."/>
            <person name="Suzuki A."/>
            <person name="Kondo M."/>
            <person name="van Heeringen S.J."/>
            <person name="Quigley I."/>
            <person name="Heinz S."/>
            <person name="Ogino H."/>
            <person name="Ochi H."/>
            <person name="Hellsten U."/>
            <person name="Lyons J.B."/>
            <person name="Simakov O."/>
            <person name="Putnam N."/>
            <person name="Stites J."/>
            <person name="Kuroki Y."/>
            <person name="Tanaka T."/>
            <person name="Michiue T."/>
            <person name="Watanabe M."/>
            <person name="Bogdanovic O."/>
            <person name="Lister R."/>
            <person name="Georgiou G."/>
            <person name="Paranjpe S.S."/>
            <person name="van Kruijsbergen I."/>
            <person name="Shu S."/>
            <person name="Carlson J."/>
            <person name="Kinoshita T."/>
            <person name="Ohta Y."/>
            <person name="Mawaribuchi S."/>
            <person name="Jenkins J."/>
            <person name="Grimwood J."/>
            <person name="Schmutz J."/>
            <person name="Mitros T."/>
            <person name="Mozaffari S.V."/>
            <person name="Suzuki Y."/>
            <person name="Haramoto Y."/>
            <person name="Yamamoto T.S."/>
            <person name="Takagi C."/>
            <person name="Heald R."/>
            <person name="Miller K."/>
            <person name="Haudenschild C."/>
            <person name="Kitzman J."/>
            <person name="Nakayama T."/>
            <person name="Izutsu Y."/>
            <person name="Robert J."/>
            <person name="Fortriede J."/>
            <person name="Burns K."/>
            <person name="Lotay V."/>
            <person name="Karimi K."/>
            <person name="Yasuoka Y."/>
            <person name="Dichmann D.S."/>
            <person name="Flajnik M.F."/>
            <person name="Houston D.W."/>
            <person name="Shendure J."/>
            <person name="DuPasquier L."/>
            <person name="Vize P.D."/>
            <person name="Zorn A.M."/>
            <person name="Ito M."/>
            <person name="Marcotte E.M."/>
            <person name="Wallingford J.B."/>
            <person name="Ito Y."/>
            <person name="Asashima M."/>
            <person name="Ueno N."/>
            <person name="Matsuda Y."/>
            <person name="Veenstra G.J."/>
            <person name="Fujiyama A."/>
            <person name="Harland R.M."/>
            <person name="Taira M."/>
            <person name="Rokhsar D.S."/>
        </authorList>
    </citation>
    <scope>NUCLEOTIDE SEQUENCE [LARGE SCALE GENOMIC DNA]</scope>
    <source>
        <strain evidence="3">J</strain>
    </source>
</reference>
<gene>
    <name evidence="2" type="ORF">XELAEV_18017407mg</name>
</gene>
<dbReference type="PANTHER" id="PTHR38502">
    <property type="entry name" value="OVEREXPRESSED IN COLON CARCINOMA 1 PROTEIN"/>
    <property type="match status" value="1"/>
</dbReference>
<sequence>MPTGKPLDHQGDYHIYTALTLGNKGGYVIAVIETRVKIYTIENMYTLNNDNKSFFTELLQRLDSWGTTNLIFGGDMNTVWDSLMDRAEESTSEEEKRRNYGGVYVGIPADAVSAACSTSKDGQKGLCTSYGQRTEPAHQSQQVC</sequence>
<evidence type="ECO:0008006" key="4">
    <source>
        <dbReference type="Google" id="ProtNLM"/>
    </source>
</evidence>
<dbReference type="AlphaFoldDB" id="A0A974DB44"/>
<protein>
    <recommendedName>
        <fullName evidence="4">Endonuclease/exonuclease/phosphatase domain-containing protein</fullName>
    </recommendedName>
</protein>
<organism evidence="2 3">
    <name type="scientific">Xenopus laevis</name>
    <name type="common">African clawed frog</name>
    <dbReference type="NCBI Taxonomy" id="8355"/>
    <lineage>
        <taxon>Eukaryota</taxon>
        <taxon>Metazoa</taxon>
        <taxon>Chordata</taxon>
        <taxon>Craniata</taxon>
        <taxon>Vertebrata</taxon>
        <taxon>Euteleostomi</taxon>
        <taxon>Amphibia</taxon>
        <taxon>Batrachia</taxon>
        <taxon>Anura</taxon>
        <taxon>Pipoidea</taxon>
        <taxon>Pipidae</taxon>
        <taxon>Xenopodinae</taxon>
        <taxon>Xenopus</taxon>
        <taxon>Xenopus</taxon>
    </lineage>
</organism>